<name>A0A087CP77_9BIFI</name>
<proteinExistence type="predicted"/>
<dbReference type="AlphaFoldDB" id="A0A087CP77"/>
<sequence length="62" mass="6761">MTRQNIVGVLLTSSAVGIDAWEEIKLDDGGAGGAVFSERMEAYMGSSTELKRIMRSSRCQYS</sequence>
<protein>
    <submittedName>
        <fullName evidence="1">Uncharacterized protein</fullName>
    </submittedName>
</protein>
<comment type="caution">
    <text evidence="1">The sequence shown here is derived from an EMBL/GenBank/DDBJ whole genome shotgun (WGS) entry which is preliminary data.</text>
</comment>
<reference evidence="1 2" key="1">
    <citation type="submission" date="2014-03" db="EMBL/GenBank/DDBJ databases">
        <title>Genomics of Bifidobacteria.</title>
        <authorList>
            <person name="Ventura M."/>
            <person name="Milani C."/>
            <person name="Lugli G.A."/>
        </authorList>
    </citation>
    <scope>NUCLEOTIDE SEQUENCE [LARGE SCALE GENOMIC DNA]</scope>
    <source>
        <strain evidence="1 2">LMG 14934</strain>
    </source>
</reference>
<evidence type="ECO:0000313" key="1">
    <source>
        <dbReference type="EMBL" id="KFI85077.1"/>
    </source>
</evidence>
<gene>
    <name evidence="1" type="ORF">BSAE_1916</name>
</gene>
<evidence type="ECO:0000313" key="2">
    <source>
        <dbReference type="Proteomes" id="UP000029040"/>
    </source>
</evidence>
<organism evidence="1 2">
    <name type="scientific">Bifidobacterium pullorum subsp. saeculare DSM 6531 = LMG 14934</name>
    <dbReference type="NCBI Taxonomy" id="1437611"/>
    <lineage>
        <taxon>Bacteria</taxon>
        <taxon>Bacillati</taxon>
        <taxon>Actinomycetota</taxon>
        <taxon>Actinomycetes</taxon>
        <taxon>Bifidobacteriales</taxon>
        <taxon>Bifidobacteriaceae</taxon>
        <taxon>Bifidobacterium</taxon>
    </lineage>
</organism>
<accession>A0A087CP77</accession>
<dbReference type="Proteomes" id="UP000029040">
    <property type="component" value="Unassembled WGS sequence"/>
</dbReference>
<dbReference type="EMBL" id="JGZM01000012">
    <property type="protein sequence ID" value="KFI85077.1"/>
    <property type="molecule type" value="Genomic_DNA"/>
</dbReference>